<dbReference type="PANTHER" id="PTHR45765">
    <property type="entry name" value="METHIONINE--TRNA LIGASE"/>
    <property type="match status" value="1"/>
</dbReference>
<accession>A0ABP4HMI6</accession>
<evidence type="ECO:0000256" key="6">
    <source>
        <dbReference type="ARBA" id="ARBA00047364"/>
    </source>
</evidence>
<name>A0ABP4HMI6_9ACTN</name>
<gene>
    <name evidence="9" type="ORF">GCM10009665_65330</name>
</gene>
<dbReference type="InterPro" id="IPR029038">
    <property type="entry name" value="MetRS_Zn"/>
</dbReference>
<proteinExistence type="inferred from homology"/>
<dbReference type="SUPFAM" id="SSF52374">
    <property type="entry name" value="Nucleotidylyl transferase"/>
    <property type="match status" value="1"/>
</dbReference>
<comment type="similarity">
    <text evidence="7">Belongs to the class-I aminoacyl-tRNA synthetase family.</text>
</comment>
<dbReference type="InterPro" id="IPR015413">
    <property type="entry name" value="Methionyl/Leucyl_tRNA_Synth"/>
</dbReference>
<evidence type="ECO:0000259" key="8">
    <source>
        <dbReference type="Pfam" id="PF09334"/>
    </source>
</evidence>
<dbReference type="Gene3D" id="3.40.50.620">
    <property type="entry name" value="HUPs"/>
    <property type="match status" value="1"/>
</dbReference>
<keyword evidence="3 7" id="KW-0067">ATP-binding</keyword>
<dbReference type="PROSITE" id="PS00178">
    <property type="entry name" value="AA_TRNA_LIGASE_I"/>
    <property type="match status" value="1"/>
</dbReference>
<comment type="caution">
    <text evidence="9">The sequence shown here is derived from an EMBL/GenBank/DDBJ whole genome shotgun (WGS) entry which is preliminary data.</text>
</comment>
<evidence type="ECO:0000256" key="2">
    <source>
        <dbReference type="ARBA" id="ARBA00022741"/>
    </source>
</evidence>
<sequence length="527" mass="57238">MSASPTASRPRILVAATPTPNGDLHVGHLAGPYLVADIHARYLRATGQQVTWTTTTDDSQTYTLATAARAGTTPARLAADSAAAIERSLRAMSIELTTATDRLLPPVDARTREAVVEFVTALHAGGRLRERTVRLPYAERSGVHLYDGLLVGRCPSCGTGSNGGACEDCGAPNNFDELLDPRYVLDPEEPVGYREVRILVLPLEEYRAEIEAHFAEAAGRWRPRPNRLIEQLLAAELPAIPVTVPGRWGVPAPFAETPGQIVYPWVEAMALAMYATWWANGQDPSVPYDEYWKAEHDAELVLLHGFDNVYHWGLVSLVLLLAHGDKYVRPSASVVNEFYELENAKFSTSRNHLIRGADLLDSGVARDVARFYLALTLPERARTNFTRADLATVTARRLVGPWNELAARIEGLLAEHGEGAQLAVSAAARERATAFADELHACFELTDFSVARAAALLADKLAELGERAYSASEFGDLLLEARTLLGWSAPILVDTGAQALAAGVRLDLTPGTEDKIAPFRLPTLPAN</sequence>
<dbReference type="InterPro" id="IPR014729">
    <property type="entry name" value="Rossmann-like_a/b/a_fold"/>
</dbReference>
<keyword evidence="1 7" id="KW-0436">Ligase</keyword>
<evidence type="ECO:0000256" key="7">
    <source>
        <dbReference type="RuleBase" id="RU363039"/>
    </source>
</evidence>
<dbReference type="Proteomes" id="UP001500037">
    <property type="component" value="Unassembled WGS sequence"/>
</dbReference>
<dbReference type="InterPro" id="IPR001412">
    <property type="entry name" value="aa-tRNA-synth_I_CS"/>
</dbReference>
<feature type="domain" description="Methionyl/Leucyl tRNA synthetase" evidence="8">
    <location>
        <begin position="15"/>
        <end position="408"/>
    </location>
</feature>
<dbReference type="InterPro" id="IPR023458">
    <property type="entry name" value="Met-tRNA_ligase_1"/>
</dbReference>
<evidence type="ECO:0000256" key="1">
    <source>
        <dbReference type="ARBA" id="ARBA00022598"/>
    </source>
</evidence>
<keyword evidence="10" id="KW-1185">Reference proteome</keyword>
<dbReference type="PANTHER" id="PTHR45765:SF1">
    <property type="entry name" value="METHIONINE--TRNA LIGASE, CYTOPLASMIC"/>
    <property type="match status" value="1"/>
</dbReference>
<dbReference type="RefSeq" id="WP_344445746.1">
    <property type="nucleotide sequence ID" value="NZ_BAAALF010000183.1"/>
</dbReference>
<evidence type="ECO:0000313" key="10">
    <source>
        <dbReference type="Proteomes" id="UP001500037"/>
    </source>
</evidence>
<protein>
    <submittedName>
        <fullName evidence="9">Class I tRNA ligase family protein</fullName>
    </submittedName>
</protein>
<organism evidence="9 10">
    <name type="scientific">Kitasatospora nipponensis</name>
    <dbReference type="NCBI Taxonomy" id="258049"/>
    <lineage>
        <taxon>Bacteria</taxon>
        <taxon>Bacillati</taxon>
        <taxon>Actinomycetota</taxon>
        <taxon>Actinomycetes</taxon>
        <taxon>Kitasatosporales</taxon>
        <taxon>Streptomycetaceae</taxon>
        <taxon>Kitasatospora</taxon>
    </lineage>
</organism>
<dbReference type="Pfam" id="PF09334">
    <property type="entry name" value="tRNA-synt_1g"/>
    <property type="match status" value="1"/>
</dbReference>
<evidence type="ECO:0000313" key="9">
    <source>
        <dbReference type="EMBL" id="GAA1267422.1"/>
    </source>
</evidence>
<keyword evidence="5 7" id="KW-0030">Aminoacyl-tRNA synthetase</keyword>
<evidence type="ECO:0000256" key="4">
    <source>
        <dbReference type="ARBA" id="ARBA00022917"/>
    </source>
</evidence>
<reference evidence="10" key="1">
    <citation type="journal article" date="2019" name="Int. J. Syst. Evol. Microbiol.">
        <title>The Global Catalogue of Microorganisms (GCM) 10K type strain sequencing project: providing services to taxonomists for standard genome sequencing and annotation.</title>
        <authorList>
            <consortium name="The Broad Institute Genomics Platform"/>
            <consortium name="The Broad Institute Genome Sequencing Center for Infectious Disease"/>
            <person name="Wu L."/>
            <person name="Ma J."/>
        </authorList>
    </citation>
    <scope>NUCLEOTIDE SEQUENCE [LARGE SCALE GENOMIC DNA]</scope>
    <source>
        <strain evidence="10">JCM 13004</strain>
    </source>
</reference>
<comment type="catalytic activity">
    <reaction evidence="6">
        <text>tRNA(Met) + L-methionine + ATP = L-methionyl-tRNA(Met) + AMP + diphosphate</text>
        <dbReference type="Rhea" id="RHEA:13481"/>
        <dbReference type="Rhea" id="RHEA-COMP:9667"/>
        <dbReference type="Rhea" id="RHEA-COMP:9698"/>
        <dbReference type="ChEBI" id="CHEBI:30616"/>
        <dbReference type="ChEBI" id="CHEBI:33019"/>
        <dbReference type="ChEBI" id="CHEBI:57844"/>
        <dbReference type="ChEBI" id="CHEBI:78442"/>
        <dbReference type="ChEBI" id="CHEBI:78530"/>
        <dbReference type="ChEBI" id="CHEBI:456215"/>
        <dbReference type="EC" id="6.1.1.10"/>
    </reaction>
</comment>
<dbReference type="EMBL" id="BAAALF010000183">
    <property type="protein sequence ID" value="GAA1267422.1"/>
    <property type="molecule type" value="Genomic_DNA"/>
</dbReference>
<dbReference type="GO" id="GO:0016874">
    <property type="term" value="F:ligase activity"/>
    <property type="evidence" value="ECO:0007669"/>
    <property type="project" value="UniProtKB-KW"/>
</dbReference>
<evidence type="ECO:0000256" key="3">
    <source>
        <dbReference type="ARBA" id="ARBA00022840"/>
    </source>
</evidence>
<evidence type="ECO:0000256" key="5">
    <source>
        <dbReference type="ARBA" id="ARBA00023146"/>
    </source>
</evidence>
<keyword evidence="4 7" id="KW-0648">Protein biosynthesis</keyword>
<keyword evidence="2 7" id="KW-0547">Nucleotide-binding</keyword>
<dbReference type="Gene3D" id="2.20.28.20">
    <property type="entry name" value="Methionyl-tRNA synthetase, Zn-domain"/>
    <property type="match status" value="1"/>
</dbReference>